<evidence type="ECO:0000313" key="3">
    <source>
        <dbReference type="EMBL" id="GJN24417.1"/>
    </source>
</evidence>
<reference evidence="3" key="2">
    <citation type="submission" date="2021-12" db="EMBL/GenBank/DDBJ databases">
        <title>Resequencing data analysis of finger millet.</title>
        <authorList>
            <person name="Hatakeyama M."/>
            <person name="Aluri S."/>
            <person name="Balachadran M.T."/>
            <person name="Sivarajan S.R."/>
            <person name="Poveda L."/>
            <person name="Shimizu-Inatsugi R."/>
            <person name="Schlapbach R."/>
            <person name="Sreeman S.M."/>
            <person name="Shimizu K.K."/>
        </authorList>
    </citation>
    <scope>NUCLEOTIDE SEQUENCE</scope>
</reference>
<dbReference type="InterPro" id="IPR007658">
    <property type="entry name" value="DUF594"/>
</dbReference>
<dbReference type="Pfam" id="PF04578">
    <property type="entry name" value="DUF594"/>
    <property type="match status" value="1"/>
</dbReference>
<feature type="transmembrane region" description="Helical" evidence="1">
    <location>
        <begin position="108"/>
        <end position="128"/>
    </location>
</feature>
<organism evidence="3 4">
    <name type="scientific">Eleusine coracana subsp. coracana</name>
    <dbReference type="NCBI Taxonomy" id="191504"/>
    <lineage>
        <taxon>Eukaryota</taxon>
        <taxon>Viridiplantae</taxon>
        <taxon>Streptophyta</taxon>
        <taxon>Embryophyta</taxon>
        <taxon>Tracheophyta</taxon>
        <taxon>Spermatophyta</taxon>
        <taxon>Magnoliopsida</taxon>
        <taxon>Liliopsida</taxon>
        <taxon>Poales</taxon>
        <taxon>Poaceae</taxon>
        <taxon>PACMAD clade</taxon>
        <taxon>Chloridoideae</taxon>
        <taxon>Cynodonteae</taxon>
        <taxon>Eleusininae</taxon>
        <taxon>Eleusine</taxon>
    </lineage>
</organism>
<accession>A0AAV5EPN7</accession>
<keyword evidence="1" id="KW-1133">Transmembrane helix</keyword>
<comment type="caution">
    <text evidence="3">The sequence shown here is derived from an EMBL/GenBank/DDBJ whole genome shotgun (WGS) entry which is preliminary data.</text>
</comment>
<dbReference type="AlphaFoldDB" id="A0AAV5EPN7"/>
<dbReference type="EMBL" id="BQKI01000077">
    <property type="protein sequence ID" value="GJN24417.1"/>
    <property type="molecule type" value="Genomic_DNA"/>
</dbReference>
<dbReference type="Pfam" id="PF13968">
    <property type="entry name" value="DUF4220"/>
    <property type="match status" value="1"/>
</dbReference>
<feature type="transmembrane region" description="Helical" evidence="1">
    <location>
        <begin position="16"/>
        <end position="33"/>
    </location>
</feature>
<feature type="transmembrane region" description="Helical" evidence="1">
    <location>
        <begin position="135"/>
        <end position="155"/>
    </location>
</feature>
<feature type="domain" description="DUF4220" evidence="2">
    <location>
        <begin position="47"/>
        <end position="422"/>
    </location>
</feature>
<dbReference type="PANTHER" id="PTHR31325">
    <property type="entry name" value="OS01G0798800 PROTEIN-RELATED"/>
    <property type="match status" value="1"/>
</dbReference>
<keyword evidence="1" id="KW-0472">Membrane</keyword>
<evidence type="ECO:0000313" key="4">
    <source>
        <dbReference type="Proteomes" id="UP001054889"/>
    </source>
</evidence>
<keyword evidence="1" id="KW-0812">Transmembrane</keyword>
<feature type="transmembrane region" description="Helical" evidence="1">
    <location>
        <begin position="326"/>
        <end position="346"/>
    </location>
</feature>
<gene>
    <name evidence="3" type="primary">gb12155</name>
    <name evidence="3" type="ORF">PR202_gb12155</name>
</gene>
<protein>
    <recommendedName>
        <fullName evidence="2">DUF4220 domain-containing protein</fullName>
    </recommendedName>
</protein>
<name>A0AAV5EPN7_ELECO</name>
<evidence type="ECO:0000259" key="2">
    <source>
        <dbReference type="Pfam" id="PF13968"/>
    </source>
</evidence>
<dbReference type="InterPro" id="IPR025315">
    <property type="entry name" value="DUF4220"/>
</dbReference>
<reference evidence="3" key="1">
    <citation type="journal article" date="2018" name="DNA Res.">
        <title>Multiple hybrid de novo genome assembly of finger millet, an orphan allotetraploid crop.</title>
        <authorList>
            <person name="Hatakeyama M."/>
            <person name="Aluri S."/>
            <person name="Balachadran M.T."/>
            <person name="Sivarajan S.R."/>
            <person name="Patrignani A."/>
            <person name="Gruter S."/>
            <person name="Poveda L."/>
            <person name="Shimizu-Inatsugi R."/>
            <person name="Baeten J."/>
            <person name="Francoijs K.J."/>
            <person name="Nataraja K.N."/>
            <person name="Reddy Y.A.N."/>
            <person name="Phadnis S."/>
            <person name="Ravikumar R.L."/>
            <person name="Schlapbach R."/>
            <person name="Sreeman S.M."/>
            <person name="Shimizu K.K."/>
        </authorList>
    </citation>
    <scope>NUCLEOTIDE SEQUENCE</scope>
</reference>
<sequence>MGFQPWVPQDDTNTEIRVAMLLSLILQIALIFLGPTRKRSYHPFVIWSCYLLADWVADLALGLLLNTLGNIGGGGNSSSNHIGVNLAAGAGEKNSSNSSINSGSPMMFAFWTPFLLLHLGGPDTITAYSVEDNELWLRHLIGLLFELFSAAVIFFCSLHSNPMIGATVLMFIAGIIKYSERTYSLYSGSIGRFRANILGPGNPGSNHSRLMRAFKSKKNAGVIVEIPDTNSEAPKAPQEDAELIDISRLWSTDIKNVEVHAYAFFATFRRLFVDLILNSRQRRLSQASFLDMNRPRMAFKIIESELDFIYDMVYTKAPVAYTKAGWVLRFICSGCLVSSAVIFFLHDKRGIKFVDVGITYALLLGGLALDMAALIMLLFSKRALVFYSQNSPRFKWLEWLTSRVATKGRRWAPSVYQSSIIDNAMGLKYISRGRCGFFPLVAKMHPFSEAHTRDDILKLVFHSVTNAARKLGDDSHDEIDAVVFDFRGLRILGSYEQDSRPTYFSKSGKEVALALIMDSVRKIKYFDESLLLWHIATDLCLLRVEERSLSGSDIFPMCWISETLSRYMMYLLIAQPEMLSARSGIWLMRYQDTFAEARRFFSMDASIQRLDDARKALLDVTTSELPEERVDDDDGSKSVLFDACILAKRLWKLGDIDEEGMWRVVQQVWLQMLMYAARKCPGSTHVRRLNSGGDSSHTSGSL</sequence>
<evidence type="ECO:0000256" key="1">
    <source>
        <dbReference type="SAM" id="Phobius"/>
    </source>
</evidence>
<proteinExistence type="predicted"/>
<feature type="transmembrane region" description="Helical" evidence="1">
    <location>
        <begin position="358"/>
        <end position="379"/>
    </location>
</feature>
<keyword evidence="4" id="KW-1185">Reference proteome</keyword>
<dbReference type="Proteomes" id="UP001054889">
    <property type="component" value="Unassembled WGS sequence"/>
</dbReference>